<dbReference type="PANTHER" id="PTHR14119">
    <property type="entry name" value="HYDROLASE"/>
    <property type="match status" value="1"/>
</dbReference>
<dbReference type="SUPFAM" id="SSF52499">
    <property type="entry name" value="Isochorismatase-like hydrolases"/>
    <property type="match status" value="1"/>
</dbReference>
<gene>
    <name evidence="2" type="ORF">SAMN05661010_00901</name>
</gene>
<dbReference type="STRING" id="119000.SAMN05661010_00901"/>
<evidence type="ECO:0000313" key="3">
    <source>
        <dbReference type="Proteomes" id="UP000198654"/>
    </source>
</evidence>
<dbReference type="Pfam" id="PF00857">
    <property type="entry name" value="Isochorismatase"/>
    <property type="match status" value="1"/>
</dbReference>
<evidence type="ECO:0000259" key="1">
    <source>
        <dbReference type="Pfam" id="PF00857"/>
    </source>
</evidence>
<organism evidence="2 3">
    <name type="scientific">Modicisalibacter muralis</name>
    <dbReference type="NCBI Taxonomy" id="119000"/>
    <lineage>
        <taxon>Bacteria</taxon>
        <taxon>Pseudomonadati</taxon>
        <taxon>Pseudomonadota</taxon>
        <taxon>Gammaproteobacteria</taxon>
        <taxon>Oceanospirillales</taxon>
        <taxon>Halomonadaceae</taxon>
        <taxon>Modicisalibacter</taxon>
    </lineage>
</organism>
<dbReference type="PANTHER" id="PTHR14119:SF3">
    <property type="entry name" value="ISOCHORISMATASE DOMAIN-CONTAINING PROTEIN 2"/>
    <property type="match status" value="1"/>
</dbReference>
<dbReference type="Gene3D" id="3.40.50.850">
    <property type="entry name" value="Isochorismatase-like"/>
    <property type="match status" value="1"/>
</dbReference>
<dbReference type="InterPro" id="IPR000868">
    <property type="entry name" value="Isochorismatase-like_dom"/>
</dbReference>
<proteinExistence type="predicted"/>
<keyword evidence="3" id="KW-1185">Reference proteome</keyword>
<reference evidence="2 3" key="1">
    <citation type="submission" date="2016-10" db="EMBL/GenBank/DDBJ databases">
        <authorList>
            <person name="de Groot N.N."/>
        </authorList>
    </citation>
    <scope>NUCLEOTIDE SEQUENCE [LARGE SCALE GENOMIC DNA]</scope>
    <source>
        <strain evidence="2 3">DSM 14789</strain>
    </source>
</reference>
<dbReference type="RefSeq" id="WP_089725865.1">
    <property type="nucleotide sequence ID" value="NZ_FNGI01000001.1"/>
</dbReference>
<dbReference type="OrthoDB" id="9796958at2"/>
<accession>A0A1G9H371</accession>
<feature type="domain" description="Isochorismatase-like" evidence="1">
    <location>
        <begin position="11"/>
        <end position="156"/>
    </location>
</feature>
<dbReference type="Proteomes" id="UP000198654">
    <property type="component" value="Unassembled WGS sequence"/>
</dbReference>
<protein>
    <submittedName>
        <fullName evidence="2">Nicotinamidase-related amidase</fullName>
    </submittedName>
</protein>
<dbReference type="AlphaFoldDB" id="A0A1G9H371"/>
<evidence type="ECO:0000313" key="2">
    <source>
        <dbReference type="EMBL" id="SDL07387.1"/>
    </source>
</evidence>
<name>A0A1G9H371_9GAMM</name>
<sequence length="179" mass="19390">MNALCDVTASTLILVDLQTRLMPAIHDGQAVASRAAILARAAKLLDVPIVATEQSPASLGHTVSQLQELCDTTIAKSHFDASTEAAFIDSLAPQRDELIVAGCEAHVCVMQTVLGLLERDYRVWLVTDAIGSRHPHDLKAAIDRAGATGARLVTTEMVIFEWMRDSHHPAFKSLLELVK</sequence>
<dbReference type="InterPro" id="IPR036380">
    <property type="entry name" value="Isochorismatase-like_sf"/>
</dbReference>
<dbReference type="EMBL" id="FNGI01000001">
    <property type="protein sequence ID" value="SDL07387.1"/>
    <property type="molecule type" value="Genomic_DNA"/>
</dbReference>
<dbReference type="InterPro" id="IPR050993">
    <property type="entry name" value="Isochorismatase_domain"/>
</dbReference>